<dbReference type="EMBL" id="CADEAL010000279">
    <property type="protein sequence ID" value="CAB1417695.1"/>
    <property type="molecule type" value="Genomic_DNA"/>
</dbReference>
<accession>A0A9N7TR99</accession>
<proteinExistence type="predicted"/>
<gene>
    <name evidence="1" type="ORF">PLEPLA_LOCUS5514</name>
</gene>
<protein>
    <submittedName>
        <fullName evidence="1">Uncharacterized protein</fullName>
    </submittedName>
</protein>
<dbReference type="Proteomes" id="UP001153269">
    <property type="component" value="Unassembled WGS sequence"/>
</dbReference>
<sequence length="105" mass="11729">MVCVAEHKAWWALTQAKSGSFSTPCLQEPVRQEEHGLSRWTICLCKYWSDSGIAPRRCRSPQLQLCVRPVVRLTPPGERKWPSVSALHALAGRQLTSELLSISTG</sequence>
<name>A0A9N7TR99_PLEPL</name>
<evidence type="ECO:0000313" key="2">
    <source>
        <dbReference type="Proteomes" id="UP001153269"/>
    </source>
</evidence>
<reference evidence="1" key="1">
    <citation type="submission" date="2020-03" db="EMBL/GenBank/DDBJ databases">
        <authorList>
            <person name="Weist P."/>
        </authorList>
    </citation>
    <scope>NUCLEOTIDE SEQUENCE</scope>
</reference>
<keyword evidence="2" id="KW-1185">Reference proteome</keyword>
<organism evidence="1 2">
    <name type="scientific">Pleuronectes platessa</name>
    <name type="common">European plaice</name>
    <dbReference type="NCBI Taxonomy" id="8262"/>
    <lineage>
        <taxon>Eukaryota</taxon>
        <taxon>Metazoa</taxon>
        <taxon>Chordata</taxon>
        <taxon>Craniata</taxon>
        <taxon>Vertebrata</taxon>
        <taxon>Euteleostomi</taxon>
        <taxon>Actinopterygii</taxon>
        <taxon>Neopterygii</taxon>
        <taxon>Teleostei</taxon>
        <taxon>Neoteleostei</taxon>
        <taxon>Acanthomorphata</taxon>
        <taxon>Carangaria</taxon>
        <taxon>Pleuronectiformes</taxon>
        <taxon>Pleuronectoidei</taxon>
        <taxon>Pleuronectidae</taxon>
        <taxon>Pleuronectes</taxon>
    </lineage>
</organism>
<evidence type="ECO:0000313" key="1">
    <source>
        <dbReference type="EMBL" id="CAB1417695.1"/>
    </source>
</evidence>
<dbReference type="AlphaFoldDB" id="A0A9N7TR99"/>
<comment type="caution">
    <text evidence="1">The sequence shown here is derived from an EMBL/GenBank/DDBJ whole genome shotgun (WGS) entry which is preliminary data.</text>
</comment>